<dbReference type="Proteomes" id="UP000267821">
    <property type="component" value="Unassembled WGS sequence"/>
</dbReference>
<reference evidence="2 3" key="1">
    <citation type="journal article" date="2018" name="Nat. Ecol. Evol.">
        <title>Pezizomycetes genomes reveal the molecular basis of ectomycorrhizal truffle lifestyle.</title>
        <authorList>
            <person name="Murat C."/>
            <person name="Payen T."/>
            <person name="Noel B."/>
            <person name="Kuo A."/>
            <person name="Morin E."/>
            <person name="Chen J."/>
            <person name="Kohler A."/>
            <person name="Krizsan K."/>
            <person name="Balestrini R."/>
            <person name="Da Silva C."/>
            <person name="Montanini B."/>
            <person name="Hainaut M."/>
            <person name="Levati E."/>
            <person name="Barry K.W."/>
            <person name="Belfiori B."/>
            <person name="Cichocki N."/>
            <person name="Clum A."/>
            <person name="Dockter R.B."/>
            <person name="Fauchery L."/>
            <person name="Guy J."/>
            <person name="Iotti M."/>
            <person name="Le Tacon F."/>
            <person name="Lindquist E.A."/>
            <person name="Lipzen A."/>
            <person name="Malagnac F."/>
            <person name="Mello A."/>
            <person name="Molinier V."/>
            <person name="Miyauchi S."/>
            <person name="Poulain J."/>
            <person name="Riccioni C."/>
            <person name="Rubini A."/>
            <person name="Sitrit Y."/>
            <person name="Splivallo R."/>
            <person name="Traeger S."/>
            <person name="Wang M."/>
            <person name="Zifcakova L."/>
            <person name="Wipf D."/>
            <person name="Zambonelli A."/>
            <person name="Paolocci F."/>
            <person name="Nowrousian M."/>
            <person name="Ottonello S."/>
            <person name="Baldrian P."/>
            <person name="Spatafora J.W."/>
            <person name="Henrissat B."/>
            <person name="Nagy L.G."/>
            <person name="Aury J.M."/>
            <person name="Wincker P."/>
            <person name="Grigoriev I.V."/>
            <person name="Bonfante P."/>
            <person name="Martin F.M."/>
        </authorList>
    </citation>
    <scope>NUCLEOTIDE SEQUENCE [LARGE SCALE GENOMIC DNA]</scope>
    <source>
        <strain evidence="2 3">ATCC MYA-4762</strain>
    </source>
</reference>
<protein>
    <submittedName>
        <fullName evidence="2">Uncharacterized protein</fullName>
    </submittedName>
</protein>
<evidence type="ECO:0000313" key="3">
    <source>
        <dbReference type="Proteomes" id="UP000267821"/>
    </source>
</evidence>
<dbReference type="AlphaFoldDB" id="A0A3N4M3X1"/>
<keyword evidence="3" id="KW-1185">Reference proteome</keyword>
<name>A0A3N4M3X1_9PEZI</name>
<feature type="compositionally biased region" description="Acidic residues" evidence="1">
    <location>
        <begin position="265"/>
        <end position="278"/>
    </location>
</feature>
<proteinExistence type="predicted"/>
<evidence type="ECO:0000256" key="1">
    <source>
        <dbReference type="SAM" id="MobiDB-lite"/>
    </source>
</evidence>
<organism evidence="2 3">
    <name type="scientific">Terfezia boudieri ATCC MYA-4762</name>
    <dbReference type="NCBI Taxonomy" id="1051890"/>
    <lineage>
        <taxon>Eukaryota</taxon>
        <taxon>Fungi</taxon>
        <taxon>Dikarya</taxon>
        <taxon>Ascomycota</taxon>
        <taxon>Pezizomycotina</taxon>
        <taxon>Pezizomycetes</taxon>
        <taxon>Pezizales</taxon>
        <taxon>Pezizaceae</taxon>
        <taxon>Terfezia</taxon>
    </lineage>
</organism>
<accession>A0A3N4M3X1</accession>
<dbReference type="EMBL" id="ML121529">
    <property type="protein sequence ID" value="RPB28678.1"/>
    <property type="molecule type" value="Genomic_DNA"/>
</dbReference>
<dbReference type="InParanoid" id="A0A3N4M3X1"/>
<evidence type="ECO:0000313" key="2">
    <source>
        <dbReference type="EMBL" id="RPB28678.1"/>
    </source>
</evidence>
<sequence>MNFSLGDENVYISTNGMAQIGNWMFLETQQIDVPVAGALKHRPLIEFTEADFYDKRADLSHIAAIAGIVLFTHWTCYLHCDSSPLPAITGDLNQREDILLPTTAQGKSPLVVNGIEVKHEITGWKQFGLNGKQYVLQEGPLKLARFRLVTGSKITIPSTINIPKILAKPKMTKKERDAAKATGAVEKEAAFVMKDLRFYFSNIKAQLILSVTWDGGTTSWELKSTISGFLKIQLSGYLYDIVCHCEEKFEAYITHLRTGARNPGEDEDEDIEETDPPDNEENFAFLQVEIRDIQNDLRKSMKDQEAAKGYQKGVFTKKVKQANEIYRELQQQIRDLGDKLNLSIDTEMFEEIVPQGWPSKK</sequence>
<feature type="region of interest" description="Disordered" evidence="1">
    <location>
        <begin position="259"/>
        <end position="278"/>
    </location>
</feature>
<gene>
    <name evidence="2" type="ORF">L211DRAFT_845701</name>
</gene>